<dbReference type="PANTHER" id="PTHR46388">
    <property type="entry name" value="NHL REPEAT-CONTAINING PROTEIN 2"/>
    <property type="match status" value="1"/>
</dbReference>
<dbReference type="InterPro" id="IPR013766">
    <property type="entry name" value="Thioredoxin_domain"/>
</dbReference>
<keyword evidence="4" id="KW-1185">Reference proteome</keyword>
<reference evidence="5" key="1">
    <citation type="submission" date="2025-08" db="UniProtKB">
        <authorList>
            <consortium name="RefSeq"/>
        </authorList>
    </citation>
    <scope>IDENTIFICATION</scope>
    <source>
        <tissue evidence="5">Muscle</tissue>
    </source>
</reference>
<dbReference type="InterPro" id="IPR012336">
    <property type="entry name" value="Thioredoxin-like_fold"/>
</dbReference>
<proteinExistence type="predicted"/>
<dbReference type="PANTHER" id="PTHR46388:SF2">
    <property type="entry name" value="NHL REPEAT-CONTAINING PROTEIN 2"/>
    <property type="match status" value="1"/>
</dbReference>
<dbReference type="SUPFAM" id="SSF101898">
    <property type="entry name" value="NHL repeat"/>
    <property type="match status" value="1"/>
</dbReference>
<dbReference type="SUPFAM" id="SSF52833">
    <property type="entry name" value="Thioredoxin-like"/>
    <property type="match status" value="1"/>
</dbReference>
<dbReference type="InterPro" id="IPR036249">
    <property type="entry name" value="Thioredoxin-like_sf"/>
</dbReference>
<dbReference type="Pfam" id="PF13905">
    <property type="entry name" value="Thioredoxin_8"/>
    <property type="match status" value="1"/>
</dbReference>
<dbReference type="Gene3D" id="3.40.30.10">
    <property type="entry name" value="Glutaredoxin"/>
    <property type="match status" value="1"/>
</dbReference>
<evidence type="ECO:0000256" key="1">
    <source>
        <dbReference type="ARBA" id="ARBA00022737"/>
    </source>
</evidence>
<dbReference type="PROSITE" id="PS51125">
    <property type="entry name" value="NHL"/>
    <property type="match status" value="1"/>
</dbReference>
<dbReference type="CDD" id="cd14951">
    <property type="entry name" value="NHL-2_like"/>
    <property type="match status" value="1"/>
</dbReference>
<dbReference type="RefSeq" id="XP_022242184.1">
    <property type="nucleotide sequence ID" value="XM_022386476.1"/>
</dbReference>
<evidence type="ECO:0000313" key="5">
    <source>
        <dbReference type="RefSeq" id="XP_022242184.1"/>
    </source>
</evidence>
<dbReference type="Pfam" id="PF01436">
    <property type="entry name" value="NHL"/>
    <property type="match status" value="2"/>
</dbReference>
<name>A0ABM1SEX9_LIMPO</name>
<gene>
    <name evidence="5" type="primary">LOC106459898</name>
</gene>
<keyword evidence="1" id="KW-0677">Repeat</keyword>
<dbReference type="Proteomes" id="UP000694941">
    <property type="component" value="Unplaced"/>
</dbReference>
<feature type="repeat" description="NHL" evidence="2">
    <location>
        <begin position="470"/>
        <end position="507"/>
    </location>
</feature>
<sequence length="728" mass="81301">MDTNKHPGDLSSLDKLRLCQFELSQRINSILDEEEKKIHVVKYINDIICSNTEVYCPDFPLDLDWVNVEQPLSLSKHLNRKIVVLDFFTYCCINCMHILPDLHNLELRFPENRELIVVGVHSAKFENEKVLSNLMSAVLRYNISHPVVNDPQGWLWKELQVICWPTLVILGPQSQVLFTLVGEGEREYLQLFCETAVEYFRMRGSIISSPVPVKLLRESLPVSPLLFPGKVCVDDVGKRVVIADSGHHRILIMNREGVVEHVIGGKEPGYKDGNFLQAKFRSPQGIVWKNPSIVYVADTENHLIREINISLRVVTTIAGTGYQGTDKVGGKQNKQQPISSPWDLCLGCSIGSEVKDVLFIAMAGMHQVWMLFLENAKWLKGSSYQKGTCIRFAGSGEEVNCNNSYPERAGFAQPSGITIAQEEKLQCLFIADSESSTVRQIMLKDGAVKAVVGGERDPKNLFSFGDKDGKGIEAKLQHPLGVSWCSVKQLLYVADSYNHKVKVINPSAKTCTTLVGMGKAGYNSRFRFNEAEFNEPGGICVTDRGETLLVADTNNHVIKVINLVDDTVSEHPVLIVSDETDSCEHLKLQDNFTFTSSSFWDTACIIHIPTVEMKQGGVLILMLDIHLASGVFINDEAPNKWQLNFSDSSKLTALQMNADINIPIQLSVPVEPRTISPVKVDVDVEVHLFLCKKERGVCYTKIVLFKVVIVICKTGQLEASLNLKCLVE</sequence>
<evidence type="ECO:0000313" key="4">
    <source>
        <dbReference type="Proteomes" id="UP000694941"/>
    </source>
</evidence>
<dbReference type="InterPro" id="IPR001258">
    <property type="entry name" value="NHL_repeat"/>
</dbReference>
<dbReference type="PROSITE" id="PS51352">
    <property type="entry name" value="THIOREDOXIN_2"/>
    <property type="match status" value="1"/>
</dbReference>
<feature type="domain" description="Thioredoxin" evidence="3">
    <location>
        <begin position="50"/>
        <end position="202"/>
    </location>
</feature>
<evidence type="ECO:0000256" key="2">
    <source>
        <dbReference type="PROSITE-ProRule" id="PRU00504"/>
    </source>
</evidence>
<dbReference type="InterPro" id="IPR045302">
    <property type="entry name" value="NHL2_NHL_rpt_dom"/>
</dbReference>
<protein>
    <submittedName>
        <fullName evidence="5">NHL repeat-containing protein 2-like</fullName>
    </submittedName>
</protein>
<dbReference type="GeneID" id="106459898"/>
<dbReference type="InterPro" id="IPR011042">
    <property type="entry name" value="6-blade_b-propeller_TolB-like"/>
</dbReference>
<evidence type="ECO:0000259" key="3">
    <source>
        <dbReference type="PROSITE" id="PS51352"/>
    </source>
</evidence>
<accession>A0ABM1SEX9</accession>
<dbReference type="Gene3D" id="2.120.10.30">
    <property type="entry name" value="TolB, C-terminal domain"/>
    <property type="match status" value="2"/>
</dbReference>
<organism evidence="4 5">
    <name type="scientific">Limulus polyphemus</name>
    <name type="common">Atlantic horseshoe crab</name>
    <dbReference type="NCBI Taxonomy" id="6850"/>
    <lineage>
        <taxon>Eukaryota</taxon>
        <taxon>Metazoa</taxon>
        <taxon>Ecdysozoa</taxon>
        <taxon>Arthropoda</taxon>
        <taxon>Chelicerata</taxon>
        <taxon>Merostomata</taxon>
        <taxon>Xiphosura</taxon>
        <taxon>Limulidae</taxon>
        <taxon>Limulus</taxon>
    </lineage>
</organism>